<dbReference type="GO" id="GO:0008270">
    <property type="term" value="F:zinc ion binding"/>
    <property type="evidence" value="ECO:0007669"/>
    <property type="project" value="UniProtKB-KW"/>
</dbReference>
<feature type="zinc finger region" description="dksA C4-type" evidence="4">
    <location>
        <begin position="81"/>
        <end position="105"/>
    </location>
</feature>
<dbReference type="Proteomes" id="UP000253204">
    <property type="component" value="Unassembled WGS sequence"/>
</dbReference>
<evidence type="ECO:0000313" key="8">
    <source>
        <dbReference type="Proteomes" id="UP000253204"/>
    </source>
</evidence>
<proteinExistence type="predicted"/>
<protein>
    <submittedName>
        <fullName evidence="7">TraR/DksA family transcriptional regulator</fullName>
    </submittedName>
</protein>
<evidence type="ECO:0000259" key="6">
    <source>
        <dbReference type="Pfam" id="PF21173"/>
    </source>
</evidence>
<feature type="domain" description="DnaK suppressor protein-like N-terminal" evidence="6">
    <location>
        <begin position="7"/>
        <end position="73"/>
    </location>
</feature>
<reference evidence="7 8" key="1">
    <citation type="submission" date="2018-07" db="EMBL/GenBank/DDBJ databases">
        <title>Halomonas rutogse sp. nov., isolated from Lake TangqianCo on Tibetan Plateau.</title>
        <authorList>
            <person name="Lu H."/>
            <person name="Xing P."/>
            <person name="Wu Q."/>
        </authorList>
    </citation>
    <scope>NUCLEOTIDE SEQUENCE [LARGE SCALE GENOMIC DNA]</scope>
    <source>
        <strain evidence="7 8">TQ8S</strain>
    </source>
</reference>
<evidence type="ECO:0000256" key="1">
    <source>
        <dbReference type="ARBA" id="ARBA00022723"/>
    </source>
</evidence>
<keyword evidence="1" id="KW-0479">Metal-binding</keyword>
<name>A0A368TX62_9GAMM</name>
<dbReference type="SUPFAM" id="SSF109635">
    <property type="entry name" value="DnaK suppressor protein DksA, alpha-hairpin domain"/>
    <property type="match status" value="1"/>
</dbReference>
<keyword evidence="8" id="KW-1185">Reference proteome</keyword>
<dbReference type="InterPro" id="IPR037187">
    <property type="entry name" value="DnaK_N"/>
</dbReference>
<organism evidence="7 8">
    <name type="scientific">Vreelandella rituensis</name>
    <dbReference type="NCBI Taxonomy" id="2282306"/>
    <lineage>
        <taxon>Bacteria</taxon>
        <taxon>Pseudomonadati</taxon>
        <taxon>Pseudomonadota</taxon>
        <taxon>Gammaproteobacteria</taxon>
        <taxon>Oceanospirillales</taxon>
        <taxon>Halomonadaceae</taxon>
        <taxon>Vreelandella</taxon>
    </lineage>
</organism>
<dbReference type="OrthoDB" id="6064855at2"/>
<dbReference type="EMBL" id="QPIJ01000033">
    <property type="protein sequence ID" value="RCV89300.1"/>
    <property type="molecule type" value="Genomic_DNA"/>
</dbReference>
<feature type="domain" description="Zinc finger DksA/TraR C4-type" evidence="5">
    <location>
        <begin position="79"/>
        <end position="106"/>
    </location>
</feature>
<dbReference type="AlphaFoldDB" id="A0A368TX62"/>
<dbReference type="RefSeq" id="WP_114487425.1">
    <property type="nucleotide sequence ID" value="NZ_CBCSHM010000035.1"/>
</dbReference>
<evidence type="ECO:0000256" key="2">
    <source>
        <dbReference type="ARBA" id="ARBA00022771"/>
    </source>
</evidence>
<keyword evidence="3" id="KW-0862">Zinc</keyword>
<evidence type="ECO:0000256" key="3">
    <source>
        <dbReference type="ARBA" id="ARBA00022833"/>
    </source>
</evidence>
<dbReference type="InterPro" id="IPR000962">
    <property type="entry name" value="Znf_DskA_TraR"/>
</dbReference>
<dbReference type="PANTHER" id="PTHR33823">
    <property type="entry name" value="RNA POLYMERASE-BINDING TRANSCRIPTION FACTOR DKSA-RELATED"/>
    <property type="match status" value="1"/>
</dbReference>
<dbReference type="Gene3D" id="1.20.120.910">
    <property type="entry name" value="DksA, coiled-coil domain"/>
    <property type="match status" value="1"/>
</dbReference>
<evidence type="ECO:0000256" key="4">
    <source>
        <dbReference type="PROSITE-ProRule" id="PRU00510"/>
    </source>
</evidence>
<accession>A0A368TX62</accession>
<evidence type="ECO:0000313" key="7">
    <source>
        <dbReference type="EMBL" id="RCV89300.1"/>
    </source>
</evidence>
<dbReference type="PANTHER" id="PTHR33823:SF4">
    <property type="entry name" value="GENERAL STRESS PROTEIN 16O"/>
    <property type="match status" value="1"/>
</dbReference>
<dbReference type="PROSITE" id="PS51128">
    <property type="entry name" value="ZF_DKSA_2"/>
    <property type="match status" value="1"/>
</dbReference>
<evidence type="ECO:0000259" key="5">
    <source>
        <dbReference type="Pfam" id="PF01258"/>
    </source>
</evidence>
<keyword evidence="2" id="KW-0863">Zinc-finger</keyword>
<gene>
    <name evidence="7" type="ORF">DU506_13445</name>
</gene>
<comment type="caution">
    <text evidence="7">The sequence shown here is derived from an EMBL/GenBank/DDBJ whole genome shotgun (WGS) entry which is preliminary data.</text>
</comment>
<sequence length="109" mass="12393">MATLDRKTLLEGLRTELQERIQCYEDHQHRTSGALDKDIEDQALEVQNDEVVERLDDEARTELAQVERALARIDAQVGDRCEECGDPIAPGRLEVLPYTTHCKDCADLQ</sequence>
<dbReference type="Pfam" id="PF01258">
    <property type="entry name" value="zf-dskA_traR"/>
    <property type="match status" value="1"/>
</dbReference>
<dbReference type="PROSITE" id="PS01102">
    <property type="entry name" value="ZF_DKSA_1"/>
    <property type="match status" value="1"/>
</dbReference>
<dbReference type="SUPFAM" id="SSF57716">
    <property type="entry name" value="Glucocorticoid receptor-like (DNA-binding domain)"/>
    <property type="match status" value="1"/>
</dbReference>
<dbReference type="InterPro" id="IPR020458">
    <property type="entry name" value="Znf_DskA_TraR_CS"/>
</dbReference>
<dbReference type="Pfam" id="PF21173">
    <property type="entry name" value="DksA-like_N"/>
    <property type="match status" value="1"/>
</dbReference>
<dbReference type="InterPro" id="IPR048487">
    <property type="entry name" value="DksA-like_N"/>
</dbReference>